<evidence type="ECO:0000313" key="1">
    <source>
        <dbReference type="EMBL" id="KAI9907911.1"/>
    </source>
</evidence>
<sequence>MIDTTTKQCRCDNNFLSQYNIVEYGTLLTSAPGVLIDGKSNFSRNRKYFSSDLLVSWLLNLLHLYFAS</sequence>
<dbReference type="EMBL" id="CM047587">
    <property type="protein sequence ID" value="KAI9907911.1"/>
    <property type="molecule type" value="Genomic_DNA"/>
</dbReference>
<protein>
    <submittedName>
        <fullName evidence="1">Uncharacterized protein</fullName>
    </submittedName>
</protein>
<dbReference type="Proteomes" id="UP001163321">
    <property type="component" value="Chromosome 8"/>
</dbReference>
<evidence type="ECO:0000313" key="2">
    <source>
        <dbReference type="Proteomes" id="UP001163321"/>
    </source>
</evidence>
<comment type="caution">
    <text evidence="1">The sequence shown here is derived from an EMBL/GenBank/DDBJ whole genome shotgun (WGS) entry which is preliminary data.</text>
</comment>
<proteinExistence type="predicted"/>
<gene>
    <name evidence="1" type="ORF">PsorP6_003244</name>
</gene>
<keyword evidence="2" id="KW-1185">Reference proteome</keyword>
<name>A0ACC0VR18_9STRA</name>
<reference evidence="1 2" key="1">
    <citation type="journal article" date="2022" name="bioRxiv">
        <title>The genome of the oomycete Peronosclerospora sorghi, a cosmopolitan pathogen of maize and sorghum, is inflated with dispersed pseudogenes.</title>
        <authorList>
            <person name="Fletcher K."/>
            <person name="Martin F."/>
            <person name="Isakeit T."/>
            <person name="Cavanaugh K."/>
            <person name="Magill C."/>
            <person name="Michelmore R."/>
        </authorList>
    </citation>
    <scope>NUCLEOTIDE SEQUENCE [LARGE SCALE GENOMIC DNA]</scope>
    <source>
        <strain evidence="1">P6</strain>
    </source>
</reference>
<accession>A0ACC0VR18</accession>
<organism evidence="1 2">
    <name type="scientific">Peronosclerospora sorghi</name>
    <dbReference type="NCBI Taxonomy" id="230839"/>
    <lineage>
        <taxon>Eukaryota</taxon>
        <taxon>Sar</taxon>
        <taxon>Stramenopiles</taxon>
        <taxon>Oomycota</taxon>
        <taxon>Peronosporomycetes</taxon>
        <taxon>Peronosporales</taxon>
        <taxon>Peronosporaceae</taxon>
        <taxon>Peronosclerospora</taxon>
    </lineage>
</organism>